<dbReference type="InterPro" id="IPR000792">
    <property type="entry name" value="Tscrpt_reg_LuxR_C"/>
</dbReference>
<dbReference type="Pfam" id="PF17874">
    <property type="entry name" value="TPR_MalT"/>
    <property type="match status" value="1"/>
</dbReference>
<organism evidence="6 7">
    <name type="scientific">Geodermatophilus africanus</name>
    <dbReference type="NCBI Taxonomy" id="1137993"/>
    <lineage>
        <taxon>Bacteria</taxon>
        <taxon>Bacillati</taxon>
        <taxon>Actinomycetota</taxon>
        <taxon>Actinomycetes</taxon>
        <taxon>Geodermatophilales</taxon>
        <taxon>Geodermatophilaceae</taxon>
        <taxon>Geodermatophilus</taxon>
    </lineage>
</organism>
<dbReference type="Gene3D" id="3.40.50.300">
    <property type="entry name" value="P-loop containing nucleotide triphosphate hydrolases"/>
    <property type="match status" value="1"/>
</dbReference>
<feature type="coiled-coil region" evidence="4">
    <location>
        <begin position="601"/>
        <end position="664"/>
    </location>
</feature>
<accession>A0A1H3N0K3</accession>
<keyword evidence="3" id="KW-0804">Transcription</keyword>
<dbReference type="Gene3D" id="1.10.10.10">
    <property type="entry name" value="Winged helix-like DNA-binding domain superfamily/Winged helix DNA-binding domain"/>
    <property type="match status" value="1"/>
</dbReference>
<dbReference type="InterPro" id="IPR059106">
    <property type="entry name" value="WHD_MalT"/>
</dbReference>
<dbReference type="SUPFAM" id="SSF48452">
    <property type="entry name" value="TPR-like"/>
    <property type="match status" value="1"/>
</dbReference>
<dbReference type="GO" id="GO:0003677">
    <property type="term" value="F:DNA binding"/>
    <property type="evidence" value="ECO:0007669"/>
    <property type="project" value="UniProtKB-KW"/>
</dbReference>
<keyword evidence="4" id="KW-0175">Coiled coil</keyword>
<dbReference type="Pfam" id="PF25873">
    <property type="entry name" value="WHD_MalT"/>
    <property type="match status" value="1"/>
</dbReference>
<dbReference type="SUPFAM" id="SSF52540">
    <property type="entry name" value="P-loop containing nucleoside triphosphate hydrolases"/>
    <property type="match status" value="1"/>
</dbReference>
<name>A0A1H3N0K3_9ACTN</name>
<dbReference type="Gene3D" id="1.25.40.10">
    <property type="entry name" value="Tetratricopeptide repeat domain"/>
    <property type="match status" value="1"/>
</dbReference>
<evidence type="ECO:0000256" key="4">
    <source>
        <dbReference type="SAM" id="Coils"/>
    </source>
</evidence>
<dbReference type="PANTHER" id="PTHR44688:SF16">
    <property type="entry name" value="DNA-BINDING TRANSCRIPTIONAL ACTIVATOR DEVR_DOSR"/>
    <property type="match status" value="1"/>
</dbReference>
<reference evidence="7" key="1">
    <citation type="submission" date="2016-10" db="EMBL/GenBank/DDBJ databases">
        <authorList>
            <person name="Varghese N."/>
            <person name="Submissions S."/>
        </authorList>
    </citation>
    <scope>NUCLEOTIDE SEQUENCE [LARGE SCALE GENOMIC DNA]</scope>
    <source>
        <strain evidence="7">DSM 45422</strain>
    </source>
</reference>
<gene>
    <name evidence="6" type="ORF">SAMN05660209_03806</name>
</gene>
<evidence type="ECO:0000256" key="3">
    <source>
        <dbReference type="ARBA" id="ARBA00023163"/>
    </source>
</evidence>
<proteinExistence type="predicted"/>
<dbReference type="RefSeq" id="WP_091159710.1">
    <property type="nucleotide sequence ID" value="NZ_FNOT01000012.1"/>
</dbReference>
<feature type="domain" description="HTH luxR-type" evidence="5">
    <location>
        <begin position="840"/>
        <end position="905"/>
    </location>
</feature>
<dbReference type="AlphaFoldDB" id="A0A1H3N0K3"/>
<dbReference type="PANTHER" id="PTHR44688">
    <property type="entry name" value="DNA-BINDING TRANSCRIPTIONAL ACTIVATOR DEVR_DOSR"/>
    <property type="match status" value="1"/>
</dbReference>
<protein>
    <submittedName>
        <fullName evidence="6">LuxR family transcriptional regulator, maltose regulon positive regulatory protein</fullName>
    </submittedName>
</protein>
<dbReference type="InterPro" id="IPR041617">
    <property type="entry name" value="TPR_MalT"/>
</dbReference>
<evidence type="ECO:0000313" key="7">
    <source>
        <dbReference type="Proteomes" id="UP000198921"/>
    </source>
</evidence>
<evidence type="ECO:0000256" key="2">
    <source>
        <dbReference type="ARBA" id="ARBA00023125"/>
    </source>
</evidence>
<dbReference type="STRING" id="1137993.SAMN05660209_03806"/>
<dbReference type="GO" id="GO:0006355">
    <property type="term" value="P:regulation of DNA-templated transcription"/>
    <property type="evidence" value="ECO:0007669"/>
    <property type="project" value="InterPro"/>
</dbReference>
<dbReference type="InterPro" id="IPR016032">
    <property type="entry name" value="Sig_transdc_resp-reg_C-effctor"/>
</dbReference>
<dbReference type="SMART" id="SM00421">
    <property type="entry name" value="HTH_LUXR"/>
    <property type="match status" value="1"/>
</dbReference>
<dbReference type="InterPro" id="IPR011990">
    <property type="entry name" value="TPR-like_helical_dom_sf"/>
</dbReference>
<sequence length="921" mass="100290">MVVTAPLLTTKLHVPRRRRGLVARPRLSERLDRGGDVALTLVSAPAGFGKTTLLTEWLATADRRSTAWLSLDDRDNDPNTFWTYLIAALQTAVPGVAAGAFALLREPHASLDEVLATLVNELDAAPDDLVVVLDDYHAIATPEIHERMAFLVEHLPPHVHLVIATRADPALPVARWRGRGELVEVRADELRFTAEEAAAYLNEAMGLALTAEHSAALEARTEGWIAALQLAALSMQGRDDPAGFIAGFAGDDRYIVDYLAEEVLQRQPDDVQHFLLRTSILNRLTGPLCDAVVGRDGGRPMLAGLERANLFLVPLDDRRSWYRYHHLFADVLHARLLAEQPDRVSELHRRASGWHAEHGEPSEAIRHALAGGDAERAADLVERAMPSARQNRHDTTLRHWFKQLPEHVLRNRPVLRAGYAGAILVHGELDGVEEHLRDAERWLDSVAPADAAPPDTTPAATGAEDPALVRAVRSQVAVYRAAQARITGDLAGTMTHAQRLLNFADPHDHLVRGSAAGLLGLAHWSSGELTAAYRWWSDSRAQLEWAGHHSDTLGVSLALADIRIAQGRLGDAMATYQDGLAVAARHGSHTLRGAADMHVGLSELCRERNELETAREHLAASTQLGEHAGLPQNRHRWRVAMARLREAEGDLDGAVELLDEAERCFVSDMFPDVRPIAALRARVWLAQGQLGKAFDWTRQGGLDPADDLSYLREFEHVTLARALLAEHATSGDRTPLQQATGLLDRLLAAARDGGRAGTVIELLVLRALAHQHQGDVPGALGALERALQLAEPEGYVRIFVDEGPPLAALLQACARQGAAPGYVRRLVSAGAPAGGGIPAPRGPVEPLSARELEVLRLLATDLDGPGIARELFVSLNTLRTHTKNLYAKLGVNSRRAAVRRGEELNLLARPDPRSGRAVADR</sequence>
<dbReference type="EMBL" id="FNOT01000012">
    <property type="protein sequence ID" value="SDY82447.1"/>
    <property type="molecule type" value="Genomic_DNA"/>
</dbReference>
<keyword evidence="1" id="KW-0805">Transcription regulation</keyword>
<keyword evidence="2" id="KW-0238">DNA-binding</keyword>
<dbReference type="Pfam" id="PF00196">
    <property type="entry name" value="GerE"/>
    <property type="match status" value="1"/>
</dbReference>
<dbReference type="Proteomes" id="UP000198921">
    <property type="component" value="Unassembled WGS sequence"/>
</dbReference>
<evidence type="ECO:0000313" key="6">
    <source>
        <dbReference type="EMBL" id="SDY82447.1"/>
    </source>
</evidence>
<keyword evidence="7" id="KW-1185">Reference proteome</keyword>
<evidence type="ECO:0000259" key="5">
    <source>
        <dbReference type="PROSITE" id="PS50043"/>
    </source>
</evidence>
<dbReference type="SUPFAM" id="SSF46894">
    <property type="entry name" value="C-terminal effector domain of the bipartite response regulators"/>
    <property type="match status" value="1"/>
</dbReference>
<dbReference type="InterPro" id="IPR027417">
    <property type="entry name" value="P-loop_NTPase"/>
</dbReference>
<evidence type="ECO:0000256" key="1">
    <source>
        <dbReference type="ARBA" id="ARBA00023015"/>
    </source>
</evidence>
<dbReference type="CDD" id="cd06170">
    <property type="entry name" value="LuxR_C_like"/>
    <property type="match status" value="1"/>
</dbReference>
<dbReference type="PROSITE" id="PS50043">
    <property type="entry name" value="HTH_LUXR_2"/>
    <property type="match status" value="1"/>
</dbReference>
<dbReference type="InterPro" id="IPR036388">
    <property type="entry name" value="WH-like_DNA-bd_sf"/>
</dbReference>
<dbReference type="PRINTS" id="PR00038">
    <property type="entry name" value="HTHLUXR"/>
</dbReference>
<dbReference type="OrthoDB" id="134985at2"/>